<dbReference type="EMBL" id="BMAO01031870">
    <property type="protein sequence ID" value="GFQ78227.1"/>
    <property type="molecule type" value="Genomic_DNA"/>
</dbReference>
<dbReference type="OrthoDB" id="10306318at2759"/>
<reference evidence="1" key="1">
    <citation type="submission" date="2020-07" db="EMBL/GenBank/DDBJ databases">
        <title>Multicomponent nature underlies the extraordinary mechanical properties of spider dragline silk.</title>
        <authorList>
            <person name="Kono N."/>
            <person name="Nakamura H."/>
            <person name="Mori M."/>
            <person name="Yoshida Y."/>
            <person name="Ohtoshi R."/>
            <person name="Malay A.D."/>
            <person name="Moran D.A.P."/>
            <person name="Tomita M."/>
            <person name="Numata K."/>
            <person name="Arakawa K."/>
        </authorList>
    </citation>
    <scope>NUCLEOTIDE SEQUENCE</scope>
</reference>
<sequence length="81" mass="9267">PRYREKEVEAKTIKKTEVRDKAHRGHSRESLLSKSTHLSITVKSPDPLSYFKDSLALRDDLGKFFVNHYFSLSGDELSSGE</sequence>
<feature type="non-terminal residue" evidence="1">
    <location>
        <position position="1"/>
    </location>
</feature>
<comment type="caution">
    <text evidence="1">The sequence shown here is derived from an EMBL/GenBank/DDBJ whole genome shotgun (WGS) entry which is preliminary data.</text>
</comment>
<dbReference type="AlphaFoldDB" id="A0A8X6HNW7"/>
<protein>
    <submittedName>
        <fullName evidence="1">Uncharacterized protein</fullName>
    </submittedName>
</protein>
<evidence type="ECO:0000313" key="2">
    <source>
        <dbReference type="Proteomes" id="UP000887116"/>
    </source>
</evidence>
<dbReference type="Proteomes" id="UP000887116">
    <property type="component" value="Unassembled WGS sequence"/>
</dbReference>
<evidence type="ECO:0000313" key="1">
    <source>
        <dbReference type="EMBL" id="GFQ78227.1"/>
    </source>
</evidence>
<organism evidence="1 2">
    <name type="scientific">Trichonephila clavata</name>
    <name type="common">Joro spider</name>
    <name type="synonym">Nephila clavata</name>
    <dbReference type="NCBI Taxonomy" id="2740835"/>
    <lineage>
        <taxon>Eukaryota</taxon>
        <taxon>Metazoa</taxon>
        <taxon>Ecdysozoa</taxon>
        <taxon>Arthropoda</taxon>
        <taxon>Chelicerata</taxon>
        <taxon>Arachnida</taxon>
        <taxon>Araneae</taxon>
        <taxon>Araneomorphae</taxon>
        <taxon>Entelegynae</taxon>
        <taxon>Araneoidea</taxon>
        <taxon>Nephilidae</taxon>
        <taxon>Trichonephila</taxon>
    </lineage>
</organism>
<keyword evidence="2" id="KW-1185">Reference proteome</keyword>
<proteinExistence type="predicted"/>
<accession>A0A8X6HNW7</accession>
<name>A0A8X6HNW7_TRICU</name>
<gene>
    <name evidence="1" type="ORF">TNCT_396661</name>
</gene>